<sequence>MRRFTRLGAALGLALGLVVGPAATAPVAAHGGAIDVDLGTDGAGGLSVAVTWAGDGHPVEESAVVVVRAVSDAGEEVGPVTLVSASEGVGWYRSETALLDEGHWTVTARVKEPRKATAKTELDVAAPPAPAPSEPEPTASSDPATGGTAGTDPSGGRPDVATGTAVRGPGVAGWTAGALVVAGVITTAAVLRRRRT</sequence>
<organism evidence="4 5">
    <name type="scientific">Myceligenerans salitolerans</name>
    <dbReference type="NCBI Taxonomy" id="1230528"/>
    <lineage>
        <taxon>Bacteria</taxon>
        <taxon>Bacillati</taxon>
        <taxon>Actinomycetota</taxon>
        <taxon>Actinomycetes</taxon>
        <taxon>Micrococcales</taxon>
        <taxon>Promicromonosporaceae</taxon>
        <taxon>Myceligenerans</taxon>
    </lineage>
</organism>
<comment type="caution">
    <text evidence="4">The sequence shown here is derived from an EMBL/GenBank/DDBJ whole genome shotgun (WGS) entry which is preliminary data.</text>
</comment>
<dbReference type="RefSeq" id="WP_207274374.1">
    <property type="nucleotide sequence ID" value="NZ_JAFMPK010000026.1"/>
</dbReference>
<reference evidence="5" key="1">
    <citation type="submission" date="2023-07" db="EMBL/GenBank/DDBJ databases">
        <title>Myceligenerans salitolerans sp. nov., a halotolerant actinomycete isolated from a salt lake in Xinjiang, China.</title>
        <authorList>
            <person name="Guan T."/>
        </authorList>
    </citation>
    <scope>NUCLEOTIDE SEQUENCE [LARGE SCALE GENOMIC DNA]</scope>
    <source>
        <strain evidence="5">XHU 5031</strain>
    </source>
</reference>
<feature type="signal peptide" evidence="3">
    <location>
        <begin position="1"/>
        <end position="24"/>
    </location>
</feature>
<dbReference type="Proteomes" id="UP000664617">
    <property type="component" value="Unassembled WGS sequence"/>
</dbReference>
<keyword evidence="3" id="KW-0732">Signal</keyword>
<keyword evidence="5" id="KW-1185">Reference proteome</keyword>
<evidence type="ECO:0000313" key="5">
    <source>
        <dbReference type="Proteomes" id="UP000664617"/>
    </source>
</evidence>
<evidence type="ECO:0000256" key="1">
    <source>
        <dbReference type="SAM" id="MobiDB-lite"/>
    </source>
</evidence>
<feature type="chain" id="PRO_5047447447" description="CopC domain-containing protein" evidence="3">
    <location>
        <begin position="25"/>
        <end position="196"/>
    </location>
</feature>
<evidence type="ECO:0000256" key="2">
    <source>
        <dbReference type="SAM" id="Phobius"/>
    </source>
</evidence>
<keyword evidence="2" id="KW-1133">Transmembrane helix</keyword>
<accession>A0ABS3I5W2</accession>
<keyword evidence="2" id="KW-0472">Membrane</keyword>
<feature type="transmembrane region" description="Helical" evidence="2">
    <location>
        <begin position="171"/>
        <end position="191"/>
    </location>
</feature>
<keyword evidence="2" id="KW-0812">Transmembrane</keyword>
<feature type="compositionally biased region" description="Basic and acidic residues" evidence="1">
    <location>
        <begin position="112"/>
        <end position="122"/>
    </location>
</feature>
<proteinExistence type="predicted"/>
<evidence type="ECO:0000313" key="4">
    <source>
        <dbReference type="EMBL" id="MBO0608388.1"/>
    </source>
</evidence>
<gene>
    <name evidence="4" type="ORF">J0911_05020</name>
</gene>
<protein>
    <recommendedName>
        <fullName evidence="6">CopC domain-containing protein</fullName>
    </recommendedName>
</protein>
<evidence type="ECO:0000256" key="3">
    <source>
        <dbReference type="SAM" id="SignalP"/>
    </source>
</evidence>
<evidence type="ECO:0008006" key="6">
    <source>
        <dbReference type="Google" id="ProtNLM"/>
    </source>
</evidence>
<name>A0ABS3I5W2_9MICO</name>
<dbReference type="EMBL" id="JAFMPK010000026">
    <property type="protein sequence ID" value="MBO0608388.1"/>
    <property type="molecule type" value="Genomic_DNA"/>
</dbReference>
<feature type="region of interest" description="Disordered" evidence="1">
    <location>
        <begin position="112"/>
        <end position="169"/>
    </location>
</feature>